<accession>A0ABV6YW03</accession>
<keyword evidence="1" id="KW-0812">Transmembrane</keyword>
<keyword evidence="2" id="KW-0328">Glycosyltransferase</keyword>
<comment type="caution">
    <text evidence="2">The sequence shown here is derived from an EMBL/GenBank/DDBJ whole genome shotgun (WGS) entry which is preliminary data.</text>
</comment>
<dbReference type="GO" id="GO:0016757">
    <property type="term" value="F:glycosyltransferase activity"/>
    <property type="evidence" value="ECO:0007669"/>
    <property type="project" value="UniProtKB-KW"/>
</dbReference>
<protein>
    <submittedName>
        <fullName evidence="2">Glycosyltransferase</fullName>
        <ecNumber evidence="2">2.4.-.-</ecNumber>
    </submittedName>
</protein>
<gene>
    <name evidence="2" type="ORF">ACFL27_08635</name>
</gene>
<feature type="transmembrane region" description="Helical" evidence="1">
    <location>
        <begin position="54"/>
        <end position="77"/>
    </location>
</feature>
<organism evidence="2 3">
    <name type="scientific">candidate division CSSED10-310 bacterium</name>
    <dbReference type="NCBI Taxonomy" id="2855610"/>
    <lineage>
        <taxon>Bacteria</taxon>
        <taxon>Bacteria division CSSED10-310</taxon>
    </lineage>
</organism>
<dbReference type="Proteomes" id="UP001594351">
    <property type="component" value="Unassembled WGS sequence"/>
</dbReference>
<sequence>MSDFFVICLKYSPAHWQHMKSFVSCLQERGYQFHFILSRHYRWMNRDFEAVTSYLTSAGTSFISVLVDVLLFTYRWFYFLKIFRNRKPDEVLFALWHPMNSLVAKIVKKVNPHCQIYFWIHEPYKEDKSVYKKKALIISIIEYIQEKTLPLTDVAIVHSRRGFEAFKIRYPHYQGTVKVIPLGYRDEHQMTADKKRDYDLTFFGTAAQAKGIEEFFAFVRTCLERNTALKIQLVTSSNIERYLKELPPQWKQWLTVANKATISDAEIRVACARSYAVFAPYRETTQSGAIPVAFMNGAPVIGTDIEGLHEYIQNRRNGIFIPVDFSFDDVISALDYIKEHYVEMSQSARKSFEDIWSDKNWDKYYHWLLES</sequence>
<reference evidence="2 3" key="1">
    <citation type="submission" date="2024-09" db="EMBL/GenBank/DDBJ databases">
        <title>Laminarin stimulates single cell rates of sulfate reduction while oxygen inhibits transcriptomic activity in coastal marine sediment.</title>
        <authorList>
            <person name="Lindsay M."/>
            <person name="Orcutt B."/>
            <person name="Emerson D."/>
            <person name="Stepanauskas R."/>
            <person name="D'Angelo T."/>
        </authorList>
    </citation>
    <scope>NUCLEOTIDE SEQUENCE [LARGE SCALE GENOMIC DNA]</scope>
    <source>
        <strain evidence="2">SAG AM-311-K15</strain>
    </source>
</reference>
<dbReference type="Gene3D" id="3.40.50.2000">
    <property type="entry name" value="Glycogen Phosphorylase B"/>
    <property type="match status" value="2"/>
</dbReference>
<keyword evidence="1" id="KW-0472">Membrane</keyword>
<proteinExistence type="predicted"/>
<keyword evidence="2" id="KW-0808">Transferase</keyword>
<evidence type="ECO:0000313" key="3">
    <source>
        <dbReference type="Proteomes" id="UP001594351"/>
    </source>
</evidence>
<keyword evidence="1" id="KW-1133">Transmembrane helix</keyword>
<dbReference type="EC" id="2.4.-.-" evidence="2"/>
<evidence type="ECO:0000256" key="1">
    <source>
        <dbReference type="SAM" id="Phobius"/>
    </source>
</evidence>
<keyword evidence="3" id="KW-1185">Reference proteome</keyword>
<dbReference type="EMBL" id="JBHPBY010000085">
    <property type="protein sequence ID" value="MFC1850243.1"/>
    <property type="molecule type" value="Genomic_DNA"/>
</dbReference>
<evidence type="ECO:0000313" key="2">
    <source>
        <dbReference type="EMBL" id="MFC1850243.1"/>
    </source>
</evidence>
<dbReference type="SUPFAM" id="SSF53756">
    <property type="entry name" value="UDP-Glycosyltransferase/glycogen phosphorylase"/>
    <property type="match status" value="1"/>
</dbReference>
<name>A0ABV6YW03_UNCC1</name>
<dbReference type="Pfam" id="PF13692">
    <property type="entry name" value="Glyco_trans_1_4"/>
    <property type="match status" value="1"/>
</dbReference>